<organism evidence="1">
    <name type="scientific">marine sediment metagenome</name>
    <dbReference type="NCBI Taxonomy" id="412755"/>
    <lineage>
        <taxon>unclassified sequences</taxon>
        <taxon>metagenomes</taxon>
        <taxon>ecological metagenomes</taxon>
    </lineage>
</organism>
<feature type="non-terminal residue" evidence="1">
    <location>
        <position position="1"/>
    </location>
</feature>
<protein>
    <submittedName>
        <fullName evidence="1">Uncharacterized protein</fullName>
    </submittedName>
</protein>
<evidence type="ECO:0000313" key="1">
    <source>
        <dbReference type="EMBL" id="GAH23397.1"/>
    </source>
</evidence>
<reference evidence="1" key="1">
    <citation type="journal article" date="2014" name="Front. Microbiol.">
        <title>High frequency of phylogenetically diverse reductive dehalogenase-homologous genes in deep subseafloor sedimentary metagenomes.</title>
        <authorList>
            <person name="Kawai M."/>
            <person name="Futagami T."/>
            <person name="Toyoda A."/>
            <person name="Takaki Y."/>
            <person name="Nishi S."/>
            <person name="Hori S."/>
            <person name="Arai W."/>
            <person name="Tsubouchi T."/>
            <person name="Morono Y."/>
            <person name="Uchiyama I."/>
            <person name="Ito T."/>
            <person name="Fujiyama A."/>
            <person name="Inagaki F."/>
            <person name="Takami H."/>
        </authorList>
    </citation>
    <scope>NUCLEOTIDE SEQUENCE</scope>
    <source>
        <strain evidence="1">Expedition CK06-06</strain>
    </source>
</reference>
<sequence>KMLIVIFGKCEGKRGKKQCRRPKALTAGTTR</sequence>
<dbReference type="EMBL" id="BART01042470">
    <property type="protein sequence ID" value="GAH23397.1"/>
    <property type="molecule type" value="Genomic_DNA"/>
</dbReference>
<name>X1DTB4_9ZZZZ</name>
<comment type="caution">
    <text evidence="1">The sequence shown here is derived from an EMBL/GenBank/DDBJ whole genome shotgun (WGS) entry which is preliminary data.</text>
</comment>
<gene>
    <name evidence="1" type="ORF">S01H4_67469</name>
</gene>
<proteinExistence type="predicted"/>
<feature type="non-terminal residue" evidence="1">
    <location>
        <position position="31"/>
    </location>
</feature>
<dbReference type="AlphaFoldDB" id="X1DTB4"/>
<accession>X1DTB4</accession>